<reference evidence="3" key="1">
    <citation type="journal article" date="2014" name="Int. J. Syst. Evol. Microbiol.">
        <title>Complete genome sequence of Corynebacterium casei LMG S-19264T (=DSM 44701T), isolated from a smear-ripened cheese.</title>
        <authorList>
            <consortium name="US DOE Joint Genome Institute (JGI-PGF)"/>
            <person name="Walter F."/>
            <person name="Albersmeier A."/>
            <person name="Kalinowski J."/>
            <person name="Ruckert C."/>
        </authorList>
    </citation>
    <scope>NUCLEOTIDE SEQUENCE</scope>
    <source>
        <strain evidence="3">NBRC 108769</strain>
    </source>
</reference>
<gene>
    <name evidence="3" type="ORF">GCM10007940_01730</name>
</gene>
<dbReference type="InterPro" id="IPR013196">
    <property type="entry name" value="HTH_11"/>
</dbReference>
<dbReference type="Proteomes" id="UP001156666">
    <property type="component" value="Unassembled WGS sequence"/>
</dbReference>
<reference evidence="3" key="2">
    <citation type="submission" date="2023-01" db="EMBL/GenBank/DDBJ databases">
        <title>Draft genome sequence of Portibacter lacus strain NBRC 108769.</title>
        <authorList>
            <person name="Sun Q."/>
            <person name="Mori K."/>
        </authorList>
    </citation>
    <scope>NUCLEOTIDE SEQUENCE</scope>
    <source>
        <strain evidence="3">NBRC 108769</strain>
    </source>
</reference>
<dbReference type="InterPro" id="IPR036390">
    <property type="entry name" value="WH_DNA-bd_sf"/>
</dbReference>
<keyword evidence="4" id="KW-1185">Reference proteome</keyword>
<dbReference type="InterPro" id="IPR036388">
    <property type="entry name" value="WH-like_DNA-bd_sf"/>
</dbReference>
<dbReference type="Pfam" id="PF13280">
    <property type="entry name" value="WYL"/>
    <property type="match status" value="1"/>
</dbReference>
<dbReference type="PANTHER" id="PTHR34580">
    <property type="match status" value="1"/>
</dbReference>
<proteinExistence type="predicted"/>
<evidence type="ECO:0000259" key="2">
    <source>
        <dbReference type="Pfam" id="PF13280"/>
    </source>
</evidence>
<dbReference type="InterPro" id="IPR051534">
    <property type="entry name" value="CBASS_pafABC_assoc_protein"/>
</dbReference>
<evidence type="ECO:0000259" key="1">
    <source>
        <dbReference type="Pfam" id="PF08279"/>
    </source>
</evidence>
<dbReference type="InterPro" id="IPR026881">
    <property type="entry name" value="WYL_dom"/>
</dbReference>
<organism evidence="3 4">
    <name type="scientific">Portibacter lacus</name>
    <dbReference type="NCBI Taxonomy" id="1099794"/>
    <lineage>
        <taxon>Bacteria</taxon>
        <taxon>Pseudomonadati</taxon>
        <taxon>Bacteroidota</taxon>
        <taxon>Saprospiria</taxon>
        <taxon>Saprospirales</taxon>
        <taxon>Haliscomenobacteraceae</taxon>
        <taxon>Portibacter</taxon>
    </lineage>
</organism>
<dbReference type="PROSITE" id="PS52050">
    <property type="entry name" value="WYL"/>
    <property type="match status" value="1"/>
</dbReference>
<feature type="domain" description="Helix-turn-helix type 11" evidence="1">
    <location>
        <begin position="2"/>
        <end position="46"/>
    </location>
</feature>
<evidence type="ECO:0000313" key="3">
    <source>
        <dbReference type="EMBL" id="GLR15558.1"/>
    </source>
</evidence>
<accession>A0AA37SMV3</accession>
<protein>
    <submittedName>
        <fullName evidence="3">Transcriptional regulator</fullName>
    </submittedName>
</protein>
<dbReference type="Pfam" id="PF08279">
    <property type="entry name" value="HTH_11"/>
    <property type="match status" value="1"/>
</dbReference>
<dbReference type="Gene3D" id="1.10.10.10">
    <property type="entry name" value="Winged helix-like DNA-binding domain superfamily/Winged helix DNA-binding domain"/>
    <property type="match status" value="1"/>
</dbReference>
<dbReference type="SUPFAM" id="SSF46785">
    <property type="entry name" value="Winged helix' DNA-binding domain"/>
    <property type="match status" value="1"/>
</dbReference>
<dbReference type="PANTHER" id="PTHR34580:SF3">
    <property type="entry name" value="PROTEIN PAFB"/>
    <property type="match status" value="1"/>
</dbReference>
<dbReference type="EMBL" id="BSOH01000001">
    <property type="protein sequence ID" value="GLR15558.1"/>
    <property type="molecule type" value="Genomic_DNA"/>
</dbReference>
<feature type="domain" description="WYL" evidence="2">
    <location>
        <begin position="127"/>
        <end position="192"/>
    </location>
</feature>
<sequence>MLQSKKILTSSEIAKKFDISKRTAYRDIKALEASGIPIYTVEGKGYSLVDGFNVPPVMFTEEEANALITAHHIILQNRDKSLVKNHSSAIEKLKTTLKSAGKEKVELLSQRVAYMKNFKRENSSDSLSDIQKAITDLKIIKIDYVNAAGVSSSREIEPQALYHTQENWILIAWCRKRNAFREFRLDRIQKLVVLNQKFDDRSFLLLDYFAELIELAKKHS</sequence>
<comment type="caution">
    <text evidence="3">The sequence shown here is derived from an EMBL/GenBank/DDBJ whole genome shotgun (WGS) entry which is preliminary data.</text>
</comment>
<dbReference type="AlphaFoldDB" id="A0AA37SMV3"/>
<name>A0AA37SMV3_9BACT</name>
<evidence type="ECO:0000313" key="4">
    <source>
        <dbReference type="Proteomes" id="UP001156666"/>
    </source>
</evidence>